<keyword evidence="3" id="KW-0227">DNA damage</keyword>
<evidence type="ECO:0000256" key="8">
    <source>
        <dbReference type="RuleBase" id="RU364100"/>
    </source>
</evidence>
<dbReference type="GO" id="GO:0006508">
    <property type="term" value="P:proteolysis"/>
    <property type="evidence" value="ECO:0007669"/>
    <property type="project" value="UniProtKB-KW"/>
</dbReference>
<evidence type="ECO:0000256" key="1">
    <source>
        <dbReference type="ARBA" id="ARBA00008136"/>
    </source>
</evidence>
<evidence type="ECO:0000256" key="7">
    <source>
        <dbReference type="ARBA" id="ARBA00023239"/>
    </source>
</evidence>
<protein>
    <recommendedName>
        <fullName evidence="8">Abasic site processing protein</fullName>
        <ecNumber evidence="8">3.4.-.-</ecNumber>
    </recommendedName>
</protein>
<dbReference type="PATRIC" id="fig|1121022.4.peg.3572"/>
<dbReference type="EC" id="3.4.-.-" evidence="8"/>
<sequence>MGELVLCLFFFCRVLKRSIRDERTKVLKTRSVKVWARNSQGIHELKDMQWRLIPASYAAVPELYDGNTTHARLETVHEKPAFADCWRRKWRCLFPMTSFSQTVKAGTSPFGVGRRSGKVAISRSDGQPLGVAGIYNAIKTSDGTILSAAMLTRQAGPQMAQFHDREPLIIEPGDFIDWLDGSDALDLLTPWADDAFIFTSAA</sequence>
<evidence type="ECO:0000313" key="10">
    <source>
        <dbReference type="Proteomes" id="UP000017837"/>
    </source>
</evidence>
<dbReference type="eggNOG" id="COG2135">
    <property type="taxonomic scope" value="Bacteria"/>
</dbReference>
<evidence type="ECO:0000256" key="3">
    <source>
        <dbReference type="ARBA" id="ARBA00022763"/>
    </source>
</evidence>
<dbReference type="STRING" id="1121022.GCA_000376105_03758"/>
<keyword evidence="2 8" id="KW-0645">Protease</keyword>
<keyword evidence="6" id="KW-0238">DNA-binding</keyword>
<dbReference type="GO" id="GO:0003697">
    <property type="term" value="F:single-stranded DNA binding"/>
    <property type="evidence" value="ECO:0007669"/>
    <property type="project" value="InterPro"/>
</dbReference>
<keyword evidence="7" id="KW-0456">Lyase</keyword>
<gene>
    <name evidence="9" type="ORF">ABENE_17490</name>
</gene>
<dbReference type="Proteomes" id="UP000017837">
    <property type="component" value="Unassembled WGS sequence"/>
</dbReference>
<dbReference type="GO" id="GO:0016829">
    <property type="term" value="F:lyase activity"/>
    <property type="evidence" value="ECO:0007669"/>
    <property type="project" value="UniProtKB-KW"/>
</dbReference>
<keyword evidence="5" id="KW-0190">Covalent protein-DNA linkage</keyword>
<keyword evidence="10" id="KW-1185">Reference proteome</keyword>
<reference evidence="9 10" key="1">
    <citation type="journal article" date="2014" name="Nature">
        <title>Sequential evolution of bacterial morphology by co-option of a developmental regulator.</title>
        <authorList>
            <person name="Jiang C."/>
            <person name="Brown P.J."/>
            <person name="Ducret A."/>
            <person name="Brun Y.V."/>
        </authorList>
    </citation>
    <scope>NUCLEOTIDE SEQUENCE [LARGE SCALE GENOMIC DNA]</scope>
    <source>
        <strain evidence="9 10">DSM 16100</strain>
    </source>
</reference>
<dbReference type="SUPFAM" id="SSF143081">
    <property type="entry name" value="BB1717-like"/>
    <property type="match status" value="1"/>
</dbReference>
<keyword evidence="4 8" id="KW-0378">Hydrolase</keyword>
<dbReference type="InterPro" id="IPR003738">
    <property type="entry name" value="SRAP"/>
</dbReference>
<dbReference type="Gene3D" id="3.90.1680.10">
    <property type="entry name" value="SOS response associated peptidase-like"/>
    <property type="match status" value="1"/>
</dbReference>
<dbReference type="GO" id="GO:0106300">
    <property type="term" value="P:protein-DNA covalent cross-linking repair"/>
    <property type="evidence" value="ECO:0007669"/>
    <property type="project" value="InterPro"/>
</dbReference>
<name>V4R6C5_9CAUL</name>
<evidence type="ECO:0000256" key="5">
    <source>
        <dbReference type="ARBA" id="ARBA00023124"/>
    </source>
</evidence>
<evidence type="ECO:0000313" key="9">
    <source>
        <dbReference type="EMBL" id="ESQ87023.1"/>
    </source>
</evidence>
<dbReference type="PANTHER" id="PTHR13604">
    <property type="entry name" value="DC12-RELATED"/>
    <property type="match status" value="1"/>
</dbReference>
<dbReference type="Pfam" id="PF02586">
    <property type="entry name" value="SRAP"/>
    <property type="match status" value="1"/>
</dbReference>
<comment type="similarity">
    <text evidence="1 8">Belongs to the SOS response-associated peptidase family.</text>
</comment>
<dbReference type="AlphaFoldDB" id="V4R6C5"/>
<evidence type="ECO:0000256" key="6">
    <source>
        <dbReference type="ARBA" id="ARBA00023125"/>
    </source>
</evidence>
<accession>V4R6C5</accession>
<dbReference type="InterPro" id="IPR036590">
    <property type="entry name" value="SRAP-like"/>
</dbReference>
<evidence type="ECO:0000256" key="2">
    <source>
        <dbReference type="ARBA" id="ARBA00022670"/>
    </source>
</evidence>
<dbReference type="GO" id="GO:0008233">
    <property type="term" value="F:peptidase activity"/>
    <property type="evidence" value="ECO:0007669"/>
    <property type="project" value="UniProtKB-KW"/>
</dbReference>
<proteinExistence type="inferred from homology"/>
<evidence type="ECO:0000256" key="4">
    <source>
        <dbReference type="ARBA" id="ARBA00022801"/>
    </source>
</evidence>
<dbReference type="EMBL" id="AWGB01000047">
    <property type="protein sequence ID" value="ESQ87023.1"/>
    <property type="molecule type" value="Genomic_DNA"/>
</dbReference>
<dbReference type="PANTHER" id="PTHR13604:SF0">
    <property type="entry name" value="ABASIC SITE PROCESSING PROTEIN HMCES"/>
    <property type="match status" value="1"/>
</dbReference>
<organism evidence="9 10">
    <name type="scientific">Asticcacaulis benevestitus DSM 16100 = ATCC BAA-896</name>
    <dbReference type="NCBI Taxonomy" id="1121022"/>
    <lineage>
        <taxon>Bacteria</taxon>
        <taxon>Pseudomonadati</taxon>
        <taxon>Pseudomonadota</taxon>
        <taxon>Alphaproteobacteria</taxon>
        <taxon>Caulobacterales</taxon>
        <taxon>Caulobacteraceae</taxon>
        <taxon>Asticcacaulis</taxon>
    </lineage>
</organism>
<comment type="caution">
    <text evidence="9">The sequence shown here is derived from an EMBL/GenBank/DDBJ whole genome shotgun (WGS) entry which is preliminary data.</text>
</comment>